<evidence type="ECO:0000256" key="2">
    <source>
        <dbReference type="ARBA" id="ARBA00023125"/>
    </source>
</evidence>
<evidence type="ECO:0000313" key="5">
    <source>
        <dbReference type="EMBL" id="KJL20182.1"/>
    </source>
</evidence>
<protein>
    <submittedName>
        <fullName evidence="5">HTH-type transcriptional repressor CytR</fullName>
    </submittedName>
</protein>
<gene>
    <name evidence="5" type="primary">cytR_5</name>
    <name evidence="5" type="ORF">RN50_02026</name>
</gene>
<evidence type="ECO:0000256" key="1">
    <source>
        <dbReference type="ARBA" id="ARBA00023015"/>
    </source>
</evidence>
<dbReference type="GO" id="GO:0000976">
    <property type="term" value="F:transcription cis-regulatory region binding"/>
    <property type="evidence" value="ECO:0007669"/>
    <property type="project" value="TreeGrafter"/>
</dbReference>
<feature type="domain" description="HTH lacI-type" evidence="4">
    <location>
        <begin position="2"/>
        <end position="56"/>
    </location>
</feature>
<dbReference type="InterPro" id="IPR028082">
    <property type="entry name" value="Peripla_BP_I"/>
</dbReference>
<organism evidence="5 6">
    <name type="scientific">Microbacterium foliorum</name>
    <dbReference type="NCBI Taxonomy" id="104336"/>
    <lineage>
        <taxon>Bacteria</taxon>
        <taxon>Bacillati</taxon>
        <taxon>Actinomycetota</taxon>
        <taxon>Actinomycetes</taxon>
        <taxon>Micrococcales</taxon>
        <taxon>Microbacteriaceae</taxon>
        <taxon>Microbacterium</taxon>
    </lineage>
</organism>
<reference evidence="5 6" key="1">
    <citation type="submission" date="2015-02" db="EMBL/GenBank/DDBJ databases">
        <title>Draft genome sequences of ten Microbacterium spp. with emphasis on heavy metal contaminated environments.</title>
        <authorList>
            <person name="Corretto E."/>
        </authorList>
    </citation>
    <scope>NUCLEOTIDE SEQUENCE [LARGE SCALE GENOMIC DNA]</scope>
    <source>
        <strain evidence="5 6">DSM 12966</strain>
    </source>
</reference>
<dbReference type="PATRIC" id="fig|104336.4.peg.2064"/>
<dbReference type="KEGG" id="mfol:DXT68_02015"/>
<dbReference type="CDD" id="cd01392">
    <property type="entry name" value="HTH_LacI"/>
    <property type="match status" value="1"/>
</dbReference>
<keyword evidence="1" id="KW-0805">Transcription regulation</keyword>
<dbReference type="PANTHER" id="PTHR30146">
    <property type="entry name" value="LACI-RELATED TRANSCRIPTIONAL REPRESSOR"/>
    <property type="match status" value="1"/>
</dbReference>
<proteinExistence type="predicted"/>
<comment type="caution">
    <text evidence="5">The sequence shown here is derived from an EMBL/GenBank/DDBJ whole genome shotgun (WGS) entry which is preliminary data.</text>
</comment>
<dbReference type="GO" id="GO:0003700">
    <property type="term" value="F:DNA-binding transcription factor activity"/>
    <property type="evidence" value="ECO:0007669"/>
    <property type="project" value="TreeGrafter"/>
</dbReference>
<keyword evidence="3" id="KW-0804">Transcription</keyword>
<dbReference type="InterPro" id="IPR000843">
    <property type="entry name" value="HTH_LacI"/>
</dbReference>
<dbReference type="Pfam" id="PF13377">
    <property type="entry name" value="Peripla_BP_3"/>
    <property type="match status" value="1"/>
</dbReference>
<dbReference type="SUPFAM" id="SSF53822">
    <property type="entry name" value="Periplasmic binding protein-like I"/>
    <property type="match status" value="1"/>
</dbReference>
<dbReference type="Pfam" id="PF00356">
    <property type="entry name" value="LacI"/>
    <property type="match status" value="1"/>
</dbReference>
<dbReference type="InterPro" id="IPR046335">
    <property type="entry name" value="LacI/GalR-like_sensor"/>
</dbReference>
<evidence type="ECO:0000313" key="6">
    <source>
        <dbReference type="Proteomes" id="UP000033572"/>
    </source>
</evidence>
<sequence length="349" mass="37325">MTGIDEVARLAGVSTATVSRALSGRGHVSESARLRVQEAASALGYVVSSRASSLASGRTRNIGVIVPFLDRWFFSTVLSGISAALMREGYDITLYNITADEDMRRHVFDTFLRRQRVDAVIAVSIELDDDETRHLLDLGLPVIVIGGPSSPLDTLTVDDMAVAQLATEHLIALGHRDIAHIGASPAFDLDFHIPTNRRRGFERAMANAGIPLDPAFFEPADFTVEGGYRAAKQLLGRPGPRPTAVFAASDEMAVGAILAARDLGVAVPEDLSVVGIDGHELGEFFRLTTVDQFPFRQGERAAEAVLATLTDGEAGGIPAALPFGLNVRGTTARRVQRENLPAQGGMPPY</sequence>
<keyword evidence="6" id="KW-1185">Reference proteome</keyword>
<dbReference type="PANTHER" id="PTHR30146:SF109">
    <property type="entry name" value="HTH-TYPE TRANSCRIPTIONAL REGULATOR GALS"/>
    <property type="match status" value="1"/>
</dbReference>
<dbReference type="EMBL" id="JYIU01000043">
    <property type="protein sequence ID" value="KJL20182.1"/>
    <property type="molecule type" value="Genomic_DNA"/>
</dbReference>
<evidence type="ECO:0000259" key="4">
    <source>
        <dbReference type="PROSITE" id="PS50932"/>
    </source>
</evidence>
<dbReference type="PROSITE" id="PS50932">
    <property type="entry name" value="HTH_LACI_2"/>
    <property type="match status" value="1"/>
</dbReference>
<dbReference type="PROSITE" id="PS00356">
    <property type="entry name" value="HTH_LACI_1"/>
    <property type="match status" value="1"/>
</dbReference>
<dbReference type="RefSeq" id="WP_045254388.1">
    <property type="nucleotide sequence ID" value="NZ_CP031425.1"/>
</dbReference>
<name>A0A0F0KH28_9MICO</name>
<dbReference type="CDD" id="cd06267">
    <property type="entry name" value="PBP1_LacI_sugar_binding-like"/>
    <property type="match status" value="1"/>
</dbReference>
<dbReference type="InterPro" id="IPR010982">
    <property type="entry name" value="Lambda_DNA-bd_dom_sf"/>
</dbReference>
<dbReference type="Gene3D" id="1.10.260.40">
    <property type="entry name" value="lambda repressor-like DNA-binding domains"/>
    <property type="match status" value="1"/>
</dbReference>
<dbReference type="AlphaFoldDB" id="A0A0F0KH28"/>
<dbReference type="Gene3D" id="3.40.50.2300">
    <property type="match status" value="2"/>
</dbReference>
<dbReference type="SUPFAM" id="SSF47413">
    <property type="entry name" value="lambda repressor-like DNA-binding domains"/>
    <property type="match status" value="1"/>
</dbReference>
<dbReference type="GeneID" id="94443155"/>
<accession>A0A0F0KH28</accession>
<dbReference type="Proteomes" id="UP000033572">
    <property type="component" value="Unassembled WGS sequence"/>
</dbReference>
<keyword evidence="2" id="KW-0238">DNA-binding</keyword>
<evidence type="ECO:0000256" key="3">
    <source>
        <dbReference type="ARBA" id="ARBA00023163"/>
    </source>
</evidence>
<dbReference type="SMART" id="SM00354">
    <property type="entry name" value="HTH_LACI"/>
    <property type="match status" value="1"/>
</dbReference>